<accession>A0AAD7CL01</accession>
<gene>
    <name evidence="3" type="ORF">FB45DRAFT_731575</name>
</gene>
<reference evidence="3" key="1">
    <citation type="submission" date="2023-03" db="EMBL/GenBank/DDBJ databases">
        <title>Massive genome expansion in bonnet fungi (Mycena s.s.) driven by repeated elements and novel gene families across ecological guilds.</title>
        <authorList>
            <consortium name="Lawrence Berkeley National Laboratory"/>
            <person name="Harder C.B."/>
            <person name="Miyauchi S."/>
            <person name="Viragh M."/>
            <person name="Kuo A."/>
            <person name="Thoen E."/>
            <person name="Andreopoulos B."/>
            <person name="Lu D."/>
            <person name="Skrede I."/>
            <person name="Drula E."/>
            <person name="Henrissat B."/>
            <person name="Morin E."/>
            <person name="Kohler A."/>
            <person name="Barry K."/>
            <person name="LaButti K."/>
            <person name="Morin E."/>
            <person name="Salamov A."/>
            <person name="Lipzen A."/>
            <person name="Mereny Z."/>
            <person name="Hegedus B."/>
            <person name="Baldrian P."/>
            <person name="Stursova M."/>
            <person name="Weitz H."/>
            <person name="Taylor A."/>
            <person name="Grigoriev I.V."/>
            <person name="Nagy L.G."/>
            <person name="Martin F."/>
            <person name="Kauserud H."/>
        </authorList>
    </citation>
    <scope>NUCLEOTIDE SEQUENCE</scope>
    <source>
        <strain evidence="3">9284</strain>
    </source>
</reference>
<dbReference type="EMBL" id="JARKIF010000001">
    <property type="protein sequence ID" value="KAJ7651137.1"/>
    <property type="molecule type" value="Genomic_DNA"/>
</dbReference>
<comment type="caution">
    <text evidence="3">The sequence shown here is derived from an EMBL/GenBank/DDBJ whole genome shotgun (WGS) entry which is preliminary data.</text>
</comment>
<feature type="compositionally biased region" description="Basic and acidic residues" evidence="2">
    <location>
        <begin position="205"/>
        <end position="214"/>
    </location>
</feature>
<keyword evidence="1" id="KW-0507">mRNA processing</keyword>
<evidence type="ECO:0008006" key="5">
    <source>
        <dbReference type="Google" id="ProtNLM"/>
    </source>
</evidence>
<proteinExistence type="predicted"/>
<name>A0AAD7CL01_9AGAR</name>
<evidence type="ECO:0000313" key="3">
    <source>
        <dbReference type="EMBL" id="KAJ7651137.1"/>
    </source>
</evidence>
<dbReference type="GO" id="GO:0003676">
    <property type="term" value="F:nucleic acid binding"/>
    <property type="evidence" value="ECO:0007669"/>
    <property type="project" value="InterPro"/>
</dbReference>
<dbReference type="SUPFAM" id="SSF57756">
    <property type="entry name" value="Retrovirus zinc finger-like domains"/>
    <property type="match status" value="1"/>
</dbReference>
<evidence type="ECO:0000256" key="1">
    <source>
        <dbReference type="ARBA" id="ARBA00022664"/>
    </source>
</evidence>
<sequence length="303" mass="33619">MAPEKDAEPTSRFTDQVTAENKFQANDESIPALIGTLANAGLSLPLTLFLADSLSRLRSDTVKTIKHSGPLGDFQVVDVSQFPTEDKLSRADYMSVYNVFLKFIAETCGPLTARGFALHYNLILSEPDLEMWFPAYLCFDQQLCSQFFTRPFIIDPSSSEYQGALNKARQTQLKRENEQLRSLTAASSAPPSRSGHGGRYPTQPQHERAPPRSPYERKEMLCFWCGRLGHGALSCSETTPSRHSRQCVIRCDAKGLFRLSDGQAVCFTHNLGHKCKGKGVNQALHICTLCSDPEHGAAKCTRN</sequence>
<dbReference type="Proteomes" id="UP001221142">
    <property type="component" value="Unassembled WGS sequence"/>
</dbReference>
<feature type="region of interest" description="Disordered" evidence="2">
    <location>
        <begin position="179"/>
        <end position="214"/>
    </location>
</feature>
<organism evidence="3 4">
    <name type="scientific">Roridomyces roridus</name>
    <dbReference type="NCBI Taxonomy" id="1738132"/>
    <lineage>
        <taxon>Eukaryota</taxon>
        <taxon>Fungi</taxon>
        <taxon>Dikarya</taxon>
        <taxon>Basidiomycota</taxon>
        <taxon>Agaricomycotina</taxon>
        <taxon>Agaricomycetes</taxon>
        <taxon>Agaricomycetidae</taxon>
        <taxon>Agaricales</taxon>
        <taxon>Marasmiineae</taxon>
        <taxon>Mycenaceae</taxon>
        <taxon>Roridomyces</taxon>
    </lineage>
</organism>
<evidence type="ECO:0000313" key="4">
    <source>
        <dbReference type="Proteomes" id="UP001221142"/>
    </source>
</evidence>
<feature type="compositionally biased region" description="Polar residues" evidence="2">
    <location>
        <begin position="180"/>
        <end position="191"/>
    </location>
</feature>
<dbReference type="InterPro" id="IPR036875">
    <property type="entry name" value="Znf_CCHC_sf"/>
</dbReference>
<dbReference type="GO" id="GO:0008270">
    <property type="term" value="F:zinc ion binding"/>
    <property type="evidence" value="ECO:0007669"/>
    <property type="project" value="InterPro"/>
</dbReference>
<keyword evidence="4" id="KW-1185">Reference proteome</keyword>
<evidence type="ECO:0000256" key="2">
    <source>
        <dbReference type="SAM" id="MobiDB-lite"/>
    </source>
</evidence>
<dbReference type="AlphaFoldDB" id="A0AAD7CL01"/>
<protein>
    <recommendedName>
        <fullName evidence="5">CCHC-type domain-containing protein</fullName>
    </recommendedName>
</protein>
<dbReference type="GO" id="GO:0006397">
    <property type="term" value="P:mRNA processing"/>
    <property type="evidence" value="ECO:0007669"/>
    <property type="project" value="UniProtKB-KW"/>
</dbReference>